<dbReference type="Gramene" id="Pp3c17_1940V3.1">
    <property type="protein sequence ID" value="PAC:32905764.CDS.1"/>
    <property type="gene ID" value="Pp3c17_1940"/>
</dbReference>
<evidence type="ECO:0000313" key="1">
    <source>
        <dbReference type="EMBL" id="PNR35706.1"/>
    </source>
</evidence>
<reference evidence="1 3" key="1">
    <citation type="journal article" date="2008" name="Science">
        <title>The Physcomitrella genome reveals evolutionary insights into the conquest of land by plants.</title>
        <authorList>
            <person name="Rensing S."/>
            <person name="Lang D."/>
            <person name="Zimmer A."/>
            <person name="Terry A."/>
            <person name="Salamov A."/>
            <person name="Shapiro H."/>
            <person name="Nishiyama T."/>
            <person name="Perroud P.-F."/>
            <person name="Lindquist E."/>
            <person name="Kamisugi Y."/>
            <person name="Tanahashi T."/>
            <person name="Sakakibara K."/>
            <person name="Fujita T."/>
            <person name="Oishi K."/>
            <person name="Shin-I T."/>
            <person name="Kuroki Y."/>
            <person name="Toyoda A."/>
            <person name="Suzuki Y."/>
            <person name="Hashimoto A."/>
            <person name="Yamaguchi K."/>
            <person name="Sugano A."/>
            <person name="Kohara Y."/>
            <person name="Fujiyama A."/>
            <person name="Anterola A."/>
            <person name="Aoki S."/>
            <person name="Ashton N."/>
            <person name="Barbazuk W.B."/>
            <person name="Barker E."/>
            <person name="Bennetzen J."/>
            <person name="Bezanilla M."/>
            <person name="Blankenship R."/>
            <person name="Cho S.H."/>
            <person name="Dutcher S."/>
            <person name="Estelle M."/>
            <person name="Fawcett J.A."/>
            <person name="Gundlach H."/>
            <person name="Hanada K."/>
            <person name="Heyl A."/>
            <person name="Hicks K.A."/>
            <person name="Hugh J."/>
            <person name="Lohr M."/>
            <person name="Mayer K."/>
            <person name="Melkozernov A."/>
            <person name="Murata T."/>
            <person name="Nelson D."/>
            <person name="Pils B."/>
            <person name="Prigge M."/>
            <person name="Reiss B."/>
            <person name="Renner T."/>
            <person name="Rombauts S."/>
            <person name="Rushton P."/>
            <person name="Sanderfoot A."/>
            <person name="Schween G."/>
            <person name="Shiu S.-H."/>
            <person name="Stueber K."/>
            <person name="Theodoulou F.L."/>
            <person name="Tu H."/>
            <person name="Van de Peer Y."/>
            <person name="Verrier P.J."/>
            <person name="Waters E."/>
            <person name="Wood A."/>
            <person name="Yang L."/>
            <person name="Cove D."/>
            <person name="Cuming A."/>
            <person name="Hasebe M."/>
            <person name="Lucas S."/>
            <person name="Mishler D.B."/>
            <person name="Reski R."/>
            <person name="Grigoriev I."/>
            <person name="Quatrano R.S."/>
            <person name="Boore J.L."/>
        </authorList>
    </citation>
    <scope>NUCLEOTIDE SEQUENCE [LARGE SCALE GENOMIC DNA]</scope>
    <source>
        <strain evidence="2 3">cv. Gransden 2004</strain>
    </source>
</reference>
<protein>
    <submittedName>
        <fullName evidence="1 2">Uncharacterized protein</fullName>
    </submittedName>
</protein>
<keyword evidence="3" id="KW-1185">Reference proteome</keyword>
<organism evidence="1">
    <name type="scientific">Physcomitrium patens</name>
    <name type="common">Spreading-leaved earth moss</name>
    <name type="synonym">Physcomitrella patens</name>
    <dbReference type="NCBI Taxonomy" id="3218"/>
    <lineage>
        <taxon>Eukaryota</taxon>
        <taxon>Viridiplantae</taxon>
        <taxon>Streptophyta</taxon>
        <taxon>Embryophyta</taxon>
        <taxon>Bryophyta</taxon>
        <taxon>Bryophytina</taxon>
        <taxon>Bryopsida</taxon>
        <taxon>Funariidae</taxon>
        <taxon>Funariales</taxon>
        <taxon>Funariaceae</taxon>
        <taxon>Physcomitrium</taxon>
    </lineage>
</organism>
<accession>A0A2K1J2F9</accession>
<name>A0A2K1J2F9_PHYPA</name>
<gene>
    <name evidence="1" type="ORF">PHYPA_021556</name>
</gene>
<dbReference type="PaxDb" id="3218-PP1S344_28V6.1"/>
<reference evidence="1 3" key="2">
    <citation type="journal article" date="2018" name="Plant J.">
        <title>The Physcomitrella patens chromosome-scale assembly reveals moss genome structure and evolution.</title>
        <authorList>
            <person name="Lang D."/>
            <person name="Ullrich K.K."/>
            <person name="Murat F."/>
            <person name="Fuchs J."/>
            <person name="Jenkins J."/>
            <person name="Haas F.B."/>
            <person name="Piednoel M."/>
            <person name="Gundlach H."/>
            <person name="Van Bel M."/>
            <person name="Meyberg R."/>
            <person name="Vives C."/>
            <person name="Morata J."/>
            <person name="Symeonidi A."/>
            <person name="Hiss M."/>
            <person name="Muchero W."/>
            <person name="Kamisugi Y."/>
            <person name="Saleh O."/>
            <person name="Blanc G."/>
            <person name="Decker E.L."/>
            <person name="van Gessel N."/>
            <person name="Grimwood J."/>
            <person name="Hayes R.D."/>
            <person name="Graham S.W."/>
            <person name="Gunter L.E."/>
            <person name="McDaniel S.F."/>
            <person name="Hoernstein S.N.W."/>
            <person name="Larsson A."/>
            <person name="Li F.W."/>
            <person name="Perroud P.F."/>
            <person name="Phillips J."/>
            <person name="Ranjan P."/>
            <person name="Rokshar D.S."/>
            <person name="Rothfels C.J."/>
            <person name="Schneider L."/>
            <person name="Shu S."/>
            <person name="Stevenson D.W."/>
            <person name="Thummler F."/>
            <person name="Tillich M."/>
            <person name="Villarreal Aguilar J.C."/>
            <person name="Widiez T."/>
            <person name="Wong G.K."/>
            <person name="Wymore A."/>
            <person name="Zhang Y."/>
            <person name="Zimmer A.D."/>
            <person name="Quatrano R.S."/>
            <person name="Mayer K.F.X."/>
            <person name="Goodstein D."/>
            <person name="Casacuberta J.M."/>
            <person name="Vandepoele K."/>
            <person name="Reski R."/>
            <person name="Cuming A.C."/>
            <person name="Tuskan G.A."/>
            <person name="Maumus F."/>
            <person name="Salse J."/>
            <person name="Schmutz J."/>
            <person name="Rensing S.A."/>
        </authorList>
    </citation>
    <scope>NUCLEOTIDE SEQUENCE [LARGE SCALE GENOMIC DNA]</scope>
    <source>
        <strain evidence="2 3">cv. Gransden 2004</strain>
    </source>
</reference>
<dbReference type="EnsemblPlants" id="Pp3c17_1940V3.1">
    <property type="protein sequence ID" value="PAC:32905764.CDS.1"/>
    <property type="gene ID" value="Pp3c17_1940"/>
</dbReference>
<dbReference type="EMBL" id="ABEU02000017">
    <property type="protein sequence ID" value="PNR35706.1"/>
    <property type="molecule type" value="Genomic_DNA"/>
</dbReference>
<dbReference type="AlphaFoldDB" id="A0A2K1J2F9"/>
<dbReference type="Proteomes" id="UP000006727">
    <property type="component" value="Chromosome 17"/>
</dbReference>
<sequence>MTASEMEQSTSFVEVAPPGAADEVGLARRDTRQRIEDLELVAQSPEIAWIRHQMGLIRSGWAWSTAHAQIASGFLRSQTSGRLFARRDEHAGLQLSTTFPRQWNEVVHTLSMPVSRFHSQFQALSLC</sequence>
<evidence type="ECO:0000313" key="2">
    <source>
        <dbReference type="EnsemblPlants" id="PAC:32905764.CDS.1"/>
    </source>
</evidence>
<dbReference type="InParanoid" id="A0A2K1J2F9"/>
<reference evidence="2" key="3">
    <citation type="submission" date="2020-12" db="UniProtKB">
        <authorList>
            <consortium name="EnsemblPlants"/>
        </authorList>
    </citation>
    <scope>IDENTIFICATION</scope>
</reference>
<evidence type="ECO:0000313" key="3">
    <source>
        <dbReference type="Proteomes" id="UP000006727"/>
    </source>
</evidence>
<proteinExistence type="predicted"/>